<dbReference type="AlphaFoldDB" id="A0A645EZA2"/>
<accession>A0A645EZA2</accession>
<evidence type="ECO:0000313" key="1">
    <source>
        <dbReference type="EMBL" id="MPN05733.1"/>
    </source>
</evidence>
<organism evidence="1">
    <name type="scientific">bioreactor metagenome</name>
    <dbReference type="NCBI Taxonomy" id="1076179"/>
    <lineage>
        <taxon>unclassified sequences</taxon>
        <taxon>metagenomes</taxon>
        <taxon>ecological metagenomes</taxon>
    </lineage>
</organism>
<dbReference type="EMBL" id="VSSQ01051638">
    <property type="protein sequence ID" value="MPN05733.1"/>
    <property type="molecule type" value="Genomic_DNA"/>
</dbReference>
<comment type="caution">
    <text evidence="1">The sequence shown here is derived from an EMBL/GenBank/DDBJ whole genome shotgun (WGS) entry which is preliminary data.</text>
</comment>
<protein>
    <submittedName>
        <fullName evidence="1">Uncharacterized protein</fullName>
    </submittedName>
</protein>
<name>A0A645EZA2_9ZZZZ</name>
<reference evidence="1" key="1">
    <citation type="submission" date="2019-08" db="EMBL/GenBank/DDBJ databases">
        <authorList>
            <person name="Kucharzyk K."/>
            <person name="Murdoch R.W."/>
            <person name="Higgins S."/>
            <person name="Loffler F."/>
        </authorList>
    </citation>
    <scope>NUCLEOTIDE SEQUENCE</scope>
</reference>
<sequence>MTITVRMFIQIFLMVVLCGTEIAQRLYLNRNRFSITLLQQRNRTLNHLQIFIIDIIDACPILRTVITTLSVDGNRVN</sequence>
<gene>
    <name evidence="1" type="ORF">SDC9_152986</name>
</gene>
<proteinExistence type="predicted"/>